<reference evidence="4 5" key="1">
    <citation type="submission" date="2020-05" db="EMBL/GenBank/DDBJ databases">
        <title>Flexivirga sp. ID2601S isolated from air conditioner.</title>
        <authorList>
            <person name="Kim D.H."/>
        </authorList>
    </citation>
    <scope>NUCLEOTIDE SEQUENCE [LARGE SCALE GENOMIC DNA]</scope>
    <source>
        <strain evidence="4 5">ID2601S</strain>
    </source>
</reference>
<evidence type="ECO:0000313" key="4">
    <source>
        <dbReference type="EMBL" id="NNG38294.1"/>
    </source>
</evidence>
<organism evidence="4 5">
    <name type="scientific">Flexivirga aerilata</name>
    <dbReference type="NCBI Taxonomy" id="1656889"/>
    <lineage>
        <taxon>Bacteria</taxon>
        <taxon>Bacillati</taxon>
        <taxon>Actinomycetota</taxon>
        <taxon>Actinomycetes</taxon>
        <taxon>Micrococcales</taxon>
        <taxon>Dermacoccaceae</taxon>
        <taxon>Flexivirga</taxon>
    </lineage>
</organism>
<evidence type="ECO:0000256" key="1">
    <source>
        <dbReference type="ARBA" id="ARBA00023002"/>
    </source>
</evidence>
<dbReference type="SUPFAM" id="SSF51735">
    <property type="entry name" value="NAD(P)-binding Rossmann-fold domains"/>
    <property type="match status" value="1"/>
</dbReference>
<dbReference type="GO" id="GO:0016491">
    <property type="term" value="F:oxidoreductase activity"/>
    <property type="evidence" value="ECO:0007669"/>
    <property type="project" value="UniProtKB-KW"/>
</dbReference>
<dbReference type="GO" id="GO:0051287">
    <property type="term" value="F:NAD binding"/>
    <property type="evidence" value="ECO:0007669"/>
    <property type="project" value="InterPro"/>
</dbReference>
<gene>
    <name evidence="4" type="ORF">HJ588_03270</name>
</gene>
<name>A0A849ABL3_9MICO</name>
<dbReference type="Proteomes" id="UP000557772">
    <property type="component" value="Unassembled WGS sequence"/>
</dbReference>
<dbReference type="AlphaFoldDB" id="A0A849ABL3"/>
<feature type="domain" description="D-isomer specific 2-hydroxyacid dehydrogenase NAD-binding" evidence="3">
    <location>
        <begin position="10"/>
        <end position="38"/>
    </location>
</feature>
<protein>
    <recommendedName>
        <fullName evidence="3">D-isomer specific 2-hydroxyacid dehydrogenase NAD-binding domain-containing protein</fullName>
    </recommendedName>
</protein>
<keyword evidence="2" id="KW-0520">NAD</keyword>
<keyword evidence="1" id="KW-0560">Oxidoreductase</keyword>
<accession>A0A849ABL3</accession>
<dbReference type="InterPro" id="IPR006140">
    <property type="entry name" value="D-isomer_DH_NAD-bd"/>
</dbReference>
<evidence type="ECO:0000313" key="5">
    <source>
        <dbReference type="Proteomes" id="UP000557772"/>
    </source>
</evidence>
<proteinExistence type="predicted"/>
<evidence type="ECO:0000256" key="2">
    <source>
        <dbReference type="ARBA" id="ARBA00023027"/>
    </source>
</evidence>
<dbReference type="PANTHER" id="PTHR43333:SF1">
    <property type="entry name" value="D-ISOMER SPECIFIC 2-HYDROXYACID DEHYDROGENASE NAD-BINDING DOMAIN-CONTAINING PROTEIN"/>
    <property type="match status" value="1"/>
</dbReference>
<dbReference type="RefSeq" id="WP_171155325.1">
    <property type="nucleotide sequence ID" value="NZ_JABENB010000001.1"/>
</dbReference>
<dbReference type="Pfam" id="PF02826">
    <property type="entry name" value="2-Hacid_dh_C"/>
    <property type="match status" value="1"/>
</dbReference>
<evidence type="ECO:0000259" key="3">
    <source>
        <dbReference type="Pfam" id="PF02826"/>
    </source>
</evidence>
<sequence length="78" mass="8520">MRTTGRLDSYLDVTDPEPLPADSPLFRLPNVVVTPHIAGAMGSEVRRLGDAAVEEVRRLASGEPLQHEITVDDLDRIA</sequence>
<dbReference type="InterPro" id="IPR036291">
    <property type="entry name" value="NAD(P)-bd_dom_sf"/>
</dbReference>
<dbReference type="PANTHER" id="PTHR43333">
    <property type="entry name" value="2-HACID_DH_C DOMAIN-CONTAINING PROTEIN"/>
    <property type="match status" value="1"/>
</dbReference>
<dbReference type="Gene3D" id="3.40.50.720">
    <property type="entry name" value="NAD(P)-binding Rossmann-like Domain"/>
    <property type="match status" value="2"/>
</dbReference>
<dbReference type="EMBL" id="JABENB010000001">
    <property type="protein sequence ID" value="NNG38294.1"/>
    <property type="molecule type" value="Genomic_DNA"/>
</dbReference>
<keyword evidence="5" id="KW-1185">Reference proteome</keyword>
<comment type="caution">
    <text evidence="4">The sequence shown here is derived from an EMBL/GenBank/DDBJ whole genome shotgun (WGS) entry which is preliminary data.</text>
</comment>